<dbReference type="GO" id="GO:0020037">
    <property type="term" value="F:heme binding"/>
    <property type="evidence" value="ECO:0007669"/>
    <property type="project" value="InterPro"/>
</dbReference>
<dbReference type="OrthoDB" id="8537166at2"/>
<reference evidence="2 3" key="1">
    <citation type="submission" date="2019-12" db="EMBL/GenBank/DDBJ databases">
        <title>Genomic-based taxomic classification of the family Erythrobacteraceae.</title>
        <authorList>
            <person name="Xu L."/>
        </authorList>
    </citation>
    <scope>NUCLEOTIDE SEQUENCE [LARGE SCALE GENOMIC DNA]</scope>
    <source>
        <strain evidence="2 3">M0322</strain>
    </source>
</reference>
<dbReference type="SUPFAM" id="SSF47175">
    <property type="entry name" value="Cytochromes"/>
    <property type="match status" value="1"/>
</dbReference>
<dbReference type="GO" id="GO:0009055">
    <property type="term" value="F:electron transfer activity"/>
    <property type="evidence" value="ECO:0007669"/>
    <property type="project" value="InterPro"/>
</dbReference>
<gene>
    <name evidence="2" type="ORF">GRI99_10205</name>
</gene>
<accession>A0A844Z0T7</accession>
<feature type="signal peptide" evidence="1">
    <location>
        <begin position="1"/>
        <end position="22"/>
    </location>
</feature>
<proteinExistence type="predicted"/>
<keyword evidence="1" id="KW-0732">Signal</keyword>
<comment type="caution">
    <text evidence="2">The sequence shown here is derived from an EMBL/GenBank/DDBJ whole genome shotgun (WGS) entry which is preliminary data.</text>
</comment>
<dbReference type="Proteomes" id="UP000466966">
    <property type="component" value="Unassembled WGS sequence"/>
</dbReference>
<keyword evidence="3" id="KW-1185">Reference proteome</keyword>
<dbReference type="RefSeq" id="WP_160771931.1">
    <property type="nucleotide sequence ID" value="NZ_WTYV01000003.1"/>
</dbReference>
<sequence length="167" mass="17528">MKINFRVVAGSLAATLALASCAKEPVDLPFGTVQQMMANEVQPTADIYWGAVGSASELVDGQPVFREWQPETDAEWQAVAASAAKLRDLANTMGSPAYAEGRDAGWTDFTEGMAEAATRAEQAAQSKDADAVFEAGGTLYAVCSACHQAFPPEAGIPGEPVDMTPDQ</sequence>
<feature type="chain" id="PRO_5032879308" description="Cytochrome c" evidence="1">
    <location>
        <begin position="23"/>
        <end position="167"/>
    </location>
</feature>
<evidence type="ECO:0000313" key="2">
    <source>
        <dbReference type="EMBL" id="MXO72007.1"/>
    </source>
</evidence>
<name>A0A844Z0T7_9SPHN</name>
<dbReference type="InterPro" id="IPR002321">
    <property type="entry name" value="Cyt_c_II"/>
</dbReference>
<dbReference type="PROSITE" id="PS51257">
    <property type="entry name" value="PROKAR_LIPOPROTEIN"/>
    <property type="match status" value="1"/>
</dbReference>
<evidence type="ECO:0000313" key="3">
    <source>
        <dbReference type="Proteomes" id="UP000466966"/>
    </source>
</evidence>
<organism evidence="2 3">
    <name type="scientific">Alteraurantiacibacter buctensis</name>
    <dbReference type="NCBI Taxonomy" id="1503981"/>
    <lineage>
        <taxon>Bacteria</taxon>
        <taxon>Pseudomonadati</taxon>
        <taxon>Pseudomonadota</taxon>
        <taxon>Alphaproteobacteria</taxon>
        <taxon>Sphingomonadales</taxon>
        <taxon>Erythrobacteraceae</taxon>
        <taxon>Alteraurantiacibacter</taxon>
    </lineage>
</organism>
<dbReference type="GO" id="GO:0005506">
    <property type="term" value="F:iron ion binding"/>
    <property type="evidence" value="ECO:0007669"/>
    <property type="project" value="InterPro"/>
</dbReference>
<evidence type="ECO:0008006" key="4">
    <source>
        <dbReference type="Google" id="ProtNLM"/>
    </source>
</evidence>
<dbReference type="AlphaFoldDB" id="A0A844Z0T7"/>
<evidence type="ECO:0000256" key="1">
    <source>
        <dbReference type="SAM" id="SignalP"/>
    </source>
</evidence>
<dbReference type="GO" id="GO:0022900">
    <property type="term" value="P:electron transport chain"/>
    <property type="evidence" value="ECO:0007669"/>
    <property type="project" value="InterPro"/>
</dbReference>
<dbReference type="EMBL" id="WTYV01000003">
    <property type="protein sequence ID" value="MXO72007.1"/>
    <property type="molecule type" value="Genomic_DNA"/>
</dbReference>
<dbReference type="InterPro" id="IPR010980">
    <property type="entry name" value="Cyt_c/b562"/>
</dbReference>
<protein>
    <recommendedName>
        <fullName evidence="4">Cytochrome c</fullName>
    </recommendedName>
</protein>
<dbReference type="PROSITE" id="PS51009">
    <property type="entry name" value="CYTCII"/>
    <property type="match status" value="1"/>
</dbReference>